<dbReference type="KEGG" id="ladl:NCTC12735_01781"/>
<dbReference type="AlphaFoldDB" id="A0A0W0R0V8"/>
<gene>
    <name evidence="3" type="ORF">Lade_1960</name>
    <name evidence="4" type="ORF">NCTC12735_01781</name>
</gene>
<evidence type="ECO:0000313" key="6">
    <source>
        <dbReference type="Proteomes" id="UP000281170"/>
    </source>
</evidence>
<feature type="chain" id="PRO_5036002926" evidence="2">
    <location>
        <begin position="21"/>
        <end position="178"/>
    </location>
</feature>
<dbReference type="Pfam" id="PF11393">
    <property type="entry name" value="T4BSS_DotI_IcmL"/>
    <property type="match status" value="1"/>
</dbReference>
<dbReference type="STRING" id="45056.Lade_1960"/>
<feature type="signal peptide" evidence="2">
    <location>
        <begin position="1"/>
        <end position="20"/>
    </location>
</feature>
<dbReference type="CDD" id="cd16385">
    <property type="entry name" value="IcmL"/>
    <property type="match status" value="1"/>
</dbReference>
<dbReference type="RefSeq" id="WP_058463021.1">
    <property type="nucleotide sequence ID" value="NZ_CAAAHS010000001.1"/>
</dbReference>
<dbReference type="EMBL" id="LNKA01000019">
    <property type="protein sequence ID" value="KTC64666.1"/>
    <property type="molecule type" value="Genomic_DNA"/>
</dbReference>
<organism evidence="3 5">
    <name type="scientific">Legionella adelaidensis</name>
    <dbReference type="NCBI Taxonomy" id="45056"/>
    <lineage>
        <taxon>Bacteria</taxon>
        <taxon>Pseudomonadati</taxon>
        <taxon>Pseudomonadota</taxon>
        <taxon>Gammaproteobacteria</taxon>
        <taxon>Legionellales</taxon>
        <taxon>Legionellaceae</taxon>
        <taxon>Legionella</taxon>
    </lineage>
</organism>
<keyword evidence="2" id="KW-0732">Signal</keyword>
<evidence type="ECO:0000256" key="2">
    <source>
        <dbReference type="SAM" id="SignalP"/>
    </source>
</evidence>
<reference evidence="4 6" key="2">
    <citation type="submission" date="2018-12" db="EMBL/GenBank/DDBJ databases">
        <authorList>
            <consortium name="Pathogen Informatics"/>
        </authorList>
    </citation>
    <scope>NUCLEOTIDE SEQUENCE [LARGE SCALE GENOMIC DNA]</scope>
    <source>
        <strain evidence="4 6">NCTC12735</strain>
        <plasmid evidence="6">24</plasmid>
    </source>
</reference>
<dbReference type="OrthoDB" id="5641224at2"/>
<keyword evidence="5" id="KW-1185">Reference proteome</keyword>
<sequence>MVLTRLIGLFFLFWSYTTIAQPANVQMSVWVNEAIIATYTFDYQNFLTQQKEIAKYFTSEGWINYSNAFNNSKLPEAVQQNKYFVSAVALMPPVVKEVGKNHWQGIMPTLVVYKNPQYEQKQTLEVTINFAIAPGGQGVRGLAITSLQSKTVSPPCQCPAGESEPATPATIPDTKKAS</sequence>
<geneLocation type="plasmid" evidence="4 6">
    <name>24</name>
</geneLocation>
<proteinExistence type="predicted"/>
<protein>
    <submittedName>
        <fullName evidence="4">IcmL/DotI homolog</fullName>
    </submittedName>
    <submittedName>
        <fullName evidence="3">Macrophage killing protein with similarity to conjugation protein</fullName>
    </submittedName>
</protein>
<dbReference type="EMBL" id="LR134433">
    <property type="protein sequence ID" value="VEH86134.1"/>
    <property type="molecule type" value="Genomic_DNA"/>
</dbReference>
<dbReference type="Proteomes" id="UP000054859">
    <property type="component" value="Unassembled WGS sequence"/>
</dbReference>
<evidence type="ECO:0000313" key="3">
    <source>
        <dbReference type="EMBL" id="KTC64666.1"/>
    </source>
</evidence>
<name>A0A0W0R0V8_9GAMM</name>
<reference evidence="3 5" key="1">
    <citation type="submission" date="2015-11" db="EMBL/GenBank/DDBJ databases">
        <title>Identification of large and diverse effector repertoires of 38 Legionella species.</title>
        <authorList>
            <person name="Burstein D."/>
            <person name="Amaro F."/>
            <person name="Zusman T."/>
            <person name="Lifshitz Z."/>
            <person name="Cohen O."/>
            <person name="Gilbert J.A."/>
            <person name="Pupko T."/>
            <person name="Shuman H.A."/>
            <person name="Segal G."/>
        </authorList>
    </citation>
    <scope>NUCLEOTIDE SEQUENCE [LARGE SCALE GENOMIC DNA]</scope>
    <source>
        <strain evidence="3 5">1762-AUS-E</strain>
    </source>
</reference>
<dbReference type="Proteomes" id="UP000281170">
    <property type="component" value="Plasmid 24"/>
</dbReference>
<evidence type="ECO:0000313" key="4">
    <source>
        <dbReference type="EMBL" id="VEH86134.1"/>
    </source>
</evidence>
<dbReference type="PATRIC" id="fig|45056.6.peg.2021"/>
<keyword evidence="4" id="KW-0614">Plasmid</keyword>
<dbReference type="InterPro" id="IPR021055">
    <property type="entry name" value="T4BSS_IcmL/DotI"/>
</dbReference>
<evidence type="ECO:0000256" key="1">
    <source>
        <dbReference type="SAM" id="MobiDB-lite"/>
    </source>
</evidence>
<accession>A0A0W0R0V8</accession>
<feature type="region of interest" description="Disordered" evidence="1">
    <location>
        <begin position="155"/>
        <end position="178"/>
    </location>
</feature>
<evidence type="ECO:0000313" key="5">
    <source>
        <dbReference type="Proteomes" id="UP000054859"/>
    </source>
</evidence>